<dbReference type="EMBL" id="JACHJI010000035">
    <property type="protein sequence ID" value="MBB4903633.1"/>
    <property type="molecule type" value="Genomic_DNA"/>
</dbReference>
<organism evidence="2 3">
    <name type="scientific">Streptomyces griseomycini</name>
    <dbReference type="NCBI Taxonomy" id="66895"/>
    <lineage>
        <taxon>Bacteria</taxon>
        <taxon>Bacillati</taxon>
        <taxon>Actinomycetota</taxon>
        <taxon>Actinomycetes</taxon>
        <taxon>Kitasatosporales</taxon>
        <taxon>Streptomycetaceae</taxon>
        <taxon>Streptomyces</taxon>
    </lineage>
</organism>
<protein>
    <submittedName>
        <fullName evidence="2">Uncharacterized protein</fullName>
    </submittedName>
</protein>
<proteinExistence type="predicted"/>
<evidence type="ECO:0000256" key="1">
    <source>
        <dbReference type="SAM" id="MobiDB-lite"/>
    </source>
</evidence>
<sequence length="79" mass="8169">MASEVLPLRLTPVKGGESSLGDAQGNVPRIAGAGTHHVNGPVPRTRGVLHGLGQPSLPSSVTFGGSGVCFRFRFGMCQR</sequence>
<comment type="caution">
    <text evidence="2">The sequence shown here is derived from an EMBL/GenBank/DDBJ whole genome shotgun (WGS) entry which is preliminary data.</text>
</comment>
<feature type="region of interest" description="Disordered" evidence="1">
    <location>
        <begin position="13"/>
        <end position="40"/>
    </location>
</feature>
<name>A0A7W7PYP3_9ACTN</name>
<evidence type="ECO:0000313" key="2">
    <source>
        <dbReference type="EMBL" id="MBB4903633.1"/>
    </source>
</evidence>
<dbReference type="Proteomes" id="UP000579523">
    <property type="component" value="Unassembled WGS sequence"/>
</dbReference>
<keyword evidence="3" id="KW-1185">Reference proteome</keyword>
<accession>A0A7W7PYP3</accession>
<gene>
    <name evidence="2" type="ORF">FHS37_007730</name>
</gene>
<evidence type="ECO:0000313" key="3">
    <source>
        <dbReference type="Proteomes" id="UP000579523"/>
    </source>
</evidence>
<dbReference type="AlphaFoldDB" id="A0A7W7PYP3"/>
<reference evidence="2 3" key="1">
    <citation type="submission" date="2020-08" db="EMBL/GenBank/DDBJ databases">
        <title>Genomic Encyclopedia of Type Strains, Phase III (KMG-III): the genomes of soil and plant-associated and newly described type strains.</title>
        <authorList>
            <person name="Whitman W."/>
        </authorList>
    </citation>
    <scope>NUCLEOTIDE SEQUENCE [LARGE SCALE GENOMIC DNA]</scope>
    <source>
        <strain evidence="2 3">CECT 3273</strain>
    </source>
</reference>